<dbReference type="Pfam" id="PF00912">
    <property type="entry name" value="Transgly"/>
    <property type="match status" value="1"/>
</dbReference>
<dbReference type="Proteomes" id="UP001500879">
    <property type="component" value="Unassembled WGS sequence"/>
</dbReference>
<evidence type="ECO:0000256" key="3">
    <source>
        <dbReference type="ARBA" id="ARBA00022676"/>
    </source>
</evidence>
<evidence type="ECO:0000256" key="8">
    <source>
        <dbReference type="ARBA" id="ARBA00049902"/>
    </source>
</evidence>
<comment type="caution">
    <text evidence="13">The sequence shown here is derived from an EMBL/GenBank/DDBJ whole genome shotgun (WGS) entry which is preliminary data.</text>
</comment>
<gene>
    <name evidence="13" type="ORF">GCM10010357_10700</name>
</gene>
<feature type="domain" description="Glycosyl transferase family 51" evidence="12">
    <location>
        <begin position="89"/>
        <end position="259"/>
    </location>
</feature>
<evidence type="ECO:0000256" key="6">
    <source>
        <dbReference type="ARBA" id="ARBA00023268"/>
    </source>
</evidence>
<dbReference type="SUPFAM" id="SSF56601">
    <property type="entry name" value="beta-lactamase/transpeptidase-like"/>
    <property type="match status" value="1"/>
</dbReference>
<comment type="catalytic activity">
    <reaction evidence="8">
        <text>[GlcNAc-(1-&gt;4)-Mur2Ac(oyl-L-Ala-gamma-D-Glu-L-Lys-D-Ala-D-Ala)](n)-di-trans,octa-cis-undecaprenyl diphosphate + beta-D-GlcNAc-(1-&gt;4)-Mur2Ac(oyl-L-Ala-gamma-D-Glu-L-Lys-D-Ala-D-Ala)-di-trans,octa-cis-undecaprenyl diphosphate = [GlcNAc-(1-&gt;4)-Mur2Ac(oyl-L-Ala-gamma-D-Glu-L-Lys-D-Ala-D-Ala)](n+1)-di-trans,octa-cis-undecaprenyl diphosphate + di-trans,octa-cis-undecaprenyl diphosphate + H(+)</text>
        <dbReference type="Rhea" id="RHEA:23708"/>
        <dbReference type="Rhea" id="RHEA-COMP:9602"/>
        <dbReference type="Rhea" id="RHEA-COMP:9603"/>
        <dbReference type="ChEBI" id="CHEBI:15378"/>
        <dbReference type="ChEBI" id="CHEBI:58405"/>
        <dbReference type="ChEBI" id="CHEBI:60033"/>
        <dbReference type="ChEBI" id="CHEBI:78435"/>
        <dbReference type="EC" id="2.4.99.28"/>
    </reaction>
</comment>
<dbReference type="InterPro" id="IPR036950">
    <property type="entry name" value="PBP_transglycosylase"/>
</dbReference>
<dbReference type="PANTHER" id="PTHR32282">
    <property type="entry name" value="BINDING PROTEIN TRANSPEPTIDASE, PUTATIVE-RELATED"/>
    <property type="match status" value="1"/>
</dbReference>
<evidence type="ECO:0000259" key="12">
    <source>
        <dbReference type="Pfam" id="PF00912"/>
    </source>
</evidence>
<keyword evidence="6" id="KW-0511">Multifunctional enzyme</keyword>
<evidence type="ECO:0000256" key="7">
    <source>
        <dbReference type="ARBA" id="ARBA00034000"/>
    </source>
</evidence>
<keyword evidence="2" id="KW-0645">Protease</keyword>
<evidence type="ECO:0000256" key="9">
    <source>
        <dbReference type="SAM" id="MobiDB-lite"/>
    </source>
</evidence>
<accession>A0ABP3I6K2</accession>
<dbReference type="InterPro" id="IPR001460">
    <property type="entry name" value="PCN-bd_Tpept"/>
</dbReference>
<dbReference type="RefSeq" id="WP_344020358.1">
    <property type="nucleotide sequence ID" value="NZ_BAAABX010000009.1"/>
</dbReference>
<dbReference type="Gene3D" id="1.10.3810.10">
    <property type="entry name" value="Biosynthetic peptidoglycan transglycosylase-like"/>
    <property type="match status" value="1"/>
</dbReference>
<keyword evidence="14" id="KW-1185">Reference proteome</keyword>
<keyword evidence="1" id="KW-0121">Carboxypeptidase</keyword>
<feature type="region of interest" description="Disordered" evidence="9">
    <location>
        <begin position="1"/>
        <end position="24"/>
    </location>
</feature>
<dbReference type="SUPFAM" id="SSF53955">
    <property type="entry name" value="Lysozyme-like"/>
    <property type="match status" value="1"/>
</dbReference>
<evidence type="ECO:0000256" key="2">
    <source>
        <dbReference type="ARBA" id="ARBA00022670"/>
    </source>
</evidence>
<dbReference type="InterPro" id="IPR050396">
    <property type="entry name" value="Glycosyltr_51/Transpeptidase"/>
</dbReference>
<evidence type="ECO:0000256" key="4">
    <source>
        <dbReference type="ARBA" id="ARBA00022679"/>
    </source>
</evidence>
<feature type="domain" description="Penicillin-binding protein transpeptidase" evidence="11">
    <location>
        <begin position="360"/>
        <end position="623"/>
    </location>
</feature>
<keyword evidence="10" id="KW-0472">Membrane</keyword>
<feature type="transmembrane region" description="Helical" evidence="10">
    <location>
        <begin position="39"/>
        <end position="61"/>
    </location>
</feature>
<evidence type="ECO:0000313" key="13">
    <source>
        <dbReference type="EMBL" id="GAA0391829.1"/>
    </source>
</evidence>
<dbReference type="Gene3D" id="3.40.710.10">
    <property type="entry name" value="DD-peptidase/beta-lactamase superfamily"/>
    <property type="match status" value="1"/>
</dbReference>
<evidence type="ECO:0000256" key="1">
    <source>
        <dbReference type="ARBA" id="ARBA00022645"/>
    </source>
</evidence>
<keyword evidence="10" id="KW-1133">Transmembrane helix</keyword>
<feature type="compositionally biased region" description="Pro residues" evidence="9">
    <location>
        <begin position="691"/>
        <end position="720"/>
    </location>
</feature>
<dbReference type="EMBL" id="BAAABX010000009">
    <property type="protein sequence ID" value="GAA0391829.1"/>
    <property type="molecule type" value="Genomic_DNA"/>
</dbReference>
<keyword evidence="10" id="KW-0812">Transmembrane</keyword>
<dbReference type="PANTHER" id="PTHR32282:SF34">
    <property type="entry name" value="PENICILLIN-BINDING PROTEIN 1A"/>
    <property type="match status" value="1"/>
</dbReference>
<dbReference type="InterPro" id="IPR023346">
    <property type="entry name" value="Lysozyme-like_dom_sf"/>
</dbReference>
<reference evidence="14" key="1">
    <citation type="journal article" date="2019" name="Int. J. Syst. Evol. Microbiol.">
        <title>The Global Catalogue of Microorganisms (GCM) 10K type strain sequencing project: providing services to taxonomists for standard genome sequencing and annotation.</title>
        <authorList>
            <consortium name="The Broad Institute Genomics Platform"/>
            <consortium name="The Broad Institute Genome Sequencing Center for Infectious Disease"/>
            <person name="Wu L."/>
            <person name="Ma J."/>
        </authorList>
    </citation>
    <scope>NUCLEOTIDE SEQUENCE [LARGE SCALE GENOMIC DNA]</scope>
    <source>
        <strain evidence="14">JCM 4788</strain>
    </source>
</reference>
<protein>
    <submittedName>
        <fullName evidence="13">Transglycosylase domain-containing protein</fullName>
    </submittedName>
</protein>
<dbReference type="InterPro" id="IPR001264">
    <property type="entry name" value="Glyco_trans_51"/>
</dbReference>
<name>A0ABP3I6K2_9ACTN</name>
<evidence type="ECO:0000256" key="10">
    <source>
        <dbReference type="SAM" id="Phobius"/>
    </source>
</evidence>
<keyword evidence="4" id="KW-0808">Transferase</keyword>
<dbReference type="InterPro" id="IPR012338">
    <property type="entry name" value="Beta-lactam/transpept-like"/>
</dbReference>
<comment type="catalytic activity">
    <reaction evidence="7">
        <text>Preferential cleavage: (Ac)2-L-Lys-D-Ala-|-D-Ala. Also transpeptidation of peptidyl-alanyl moieties that are N-acyl substituents of D-alanine.</text>
        <dbReference type="EC" id="3.4.16.4"/>
    </reaction>
</comment>
<keyword evidence="3" id="KW-0328">Glycosyltransferase</keyword>
<sequence length="771" mass="82250">MGRAEERRAQKRGGSAPRSARGKKPKKAGIRRFFTWKKLLAYFFGLIALGVGAFVALYMYVDVPKDGKYAARAQATVYKLDDGTIIKRDGAFNREEVPFSKIPKTVQNAVVAAENKDFWDDSGVDLQGTTRGILNTVMGRGKQGGSTITQQYVKNYYLDQRQTVSRKVTELIISLKLKNEKSKEEILAGYLNTSYFGRNAYGIQAASHAYFNKDVGKLSTQEAAYLAALLQAPSQYDVVTGTDTGKRMAKERWAYVLDKEVEKGWLTKAERTKMSFPKVGKVKPDTSFKGQNGYFYDLAKVQAEEAIKQSGGNIGAGGYTITLSIDPKRQAALQKAVDDQLWSKLDPSVRKIDKAVQPGAVSVDPKTGKIVAMYGGKKYLEHQINNASREDYTPGSTFKPFIYASALANGAKTQDGKPINANTIYNGDNEHVIQGPGADGYAPENEDQHSYGPVTVEVGMEKSINPVFAQMAVDVGLEKVKDTAVGLGMNPKVKDFVTKPAMALGAMGQSPLHMAGAYATLNNHGQKVEPSIIKSISRGGSDISLPKSSGGEKVISRDAADGVTAVLKSVVESDDGTANKFRSDRYQVAGKTGTAEKDRAAWFTAYTPDLTTVVAVYGEGDGGKQEPLYGAGGLPRVNGSGYPAEIWAAYTDAALGDDATAKFDLETDNGAATQAPPPPTTTAPPVTQAPTTPPATPSKPPTTPPATTKPPTTQAPPTTPPTHHTKPPKPPKPPTDPPTGNTGKPNPPGDNGGPGGDDGLHLNGLSPSPSS</sequence>
<feature type="region of interest" description="Disordered" evidence="9">
    <location>
        <begin position="669"/>
        <end position="771"/>
    </location>
</feature>
<proteinExistence type="predicted"/>
<organism evidence="13 14">
    <name type="scientific">Streptomyces luteireticuli</name>
    <dbReference type="NCBI Taxonomy" id="173858"/>
    <lineage>
        <taxon>Bacteria</taxon>
        <taxon>Bacillati</taxon>
        <taxon>Actinomycetota</taxon>
        <taxon>Actinomycetes</taxon>
        <taxon>Kitasatosporales</taxon>
        <taxon>Streptomycetaceae</taxon>
        <taxon>Streptomyces</taxon>
    </lineage>
</organism>
<evidence type="ECO:0000256" key="5">
    <source>
        <dbReference type="ARBA" id="ARBA00022801"/>
    </source>
</evidence>
<dbReference type="Pfam" id="PF00905">
    <property type="entry name" value="Transpeptidase"/>
    <property type="match status" value="1"/>
</dbReference>
<keyword evidence="5" id="KW-0378">Hydrolase</keyword>
<evidence type="ECO:0000259" key="11">
    <source>
        <dbReference type="Pfam" id="PF00905"/>
    </source>
</evidence>
<evidence type="ECO:0000313" key="14">
    <source>
        <dbReference type="Proteomes" id="UP001500879"/>
    </source>
</evidence>